<reference evidence="2 3" key="1">
    <citation type="submission" date="2019-04" db="EMBL/GenBank/DDBJ databases">
        <authorList>
            <consortium name="Pathogen Informatics"/>
        </authorList>
    </citation>
    <scope>NUCLEOTIDE SEQUENCE [LARGE SCALE GENOMIC DNA]</scope>
    <source>
        <strain evidence="2 3">NCTC9185</strain>
    </source>
</reference>
<dbReference type="AlphaFoldDB" id="A0A4U9DCI1"/>
<evidence type="ECO:0000256" key="1">
    <source>
        <dbReference type="SAM" id="Phobius"/>
    </source>
</evidence>
<proteinExistence type="predicted"/>
<dbReference type="Proteomes" id="UP000339249">
    <property type="component" value="Unassembled WGS sequence"/>
</dbReference>
<organism evidence="2 3">
    <name type="scientific">Raoultella terrigena</name>
    <name type="common">Klebsiella terrigena</name>
    <dbReference type="NCBI Taxonomy" id="577"/>
    <lineage>
        <taxon>Bacteria</taxon>
        <taxon>Pseudomonadati</taxon>
        <taxon>Pseudomonadota</taxon>
        <taxon>Gammaproteobacteria</taxon>
        <taxon>Enterobacterales</taxon>
        <taxon>Enterobacteriaceae</taxon>
        <taxon>Klebsiella/Raoultella group</taxon>
        <taxon>Raoultella</taxon>
    </lineage>
</organism>
<dbReference type="EMBL" id="CABDVU010000001">
    <property type="protein sequence ID" value="VTN13723.1"/>
    <property type="molecule type" value="Genomic_DNA"/>
</dbReference>
<name>A0A4U9DCI1_RAOTE</name>
<accession>A0A4U9DCI1</accession>
<sequence>MLKTMEKLAELKRAKLLALSLLLVAAAIFVATLLLPPTPWVSALKAISEAAMVGALADWFAVVALFRRIPLPFVFRHTAIIPRNKDRIADNLGFFVQEKFLDTPSLVALIRRYEPALMLGNWFSQPENARRVGQHLLQVMSGFLELTDDARIQRLLRRAVHKAIDKVDLTQTSAMMLEGLTRDNRHQKLLDSLISQLIALLQRDSSRAFIARGIIRWLETEHPLKAKILPTEWLGEHSAEMVTDAVNTLLDEVSQDRTHQIRQAFDRAAQKLIDSLKTDPLMAEKADNMKAYLKNDETFNRYLGEVWADLRGWIKNDVNSDDSRIKQRIAEAGQWFGETLLHDDALRESLNEHLEQAAHRVAPEFATFLTRHISDTVKSWDSRDMSRQIELNIGKDLQFIRINGTLVGGTIGLLLWLLSQVPSLFFTLSGPRLADRDKAGSANAA</sequence>
<dbReference type="PANTHER" id="PTHR38442:SF1">
    <property type="entry name" value="INNER MEMBRANE PROTEIN"/>
    <property type="match status" value="1"/>
</dbReference>
<evidence type="ECO:0000313" key="2">
    <source>
        <dbReference type="EMBL" id="VTN13723.1"/>
    </source>
</evidence>
<dbReference type="InterPro" id="IPR007383">
    <property type="entry name" value="DUF445"/>
</dbReference>
<keyword evidence="1" id="KW-1133">Transmembrane helix</keyword>
<dbReference type="Pfam" id="PF04286">
    <property type="entry name" value="DUF445"/>
    <property type="match status" value="1"/>
</dbReference>
<feature type="transmembrane region" description="Helical" evidence="1">
    <location>
        <begin position="406"/>
        <end position="428"/>
    </location>
</feature>
<protein>
    <submittedName>
        <fullName evidence="2">Predicted membrane protein</fullName>
    </submittedName>
</protein>
<dbReference type="PANTHER" id="PTHR38442">
    <property type="entry name" value="INNER MEMBRANE PROTEIN-RELATED"/>
    <property type="match status" value="1"/>
</dbReference>
<dbReference type="GO" id="GO:0005886">
    <property type="term" value="C:plasma membrane"/>
    <property type="evidence" value="ECO:0007669"/>
    <property type="project" value="TreeGrafter"/>
</dbReference>
<keyword evidence="1" id="KW-0472">Membrane</keyword>
<evidence type="ECO:0000313" key="3">
    <source>
        <dbReference type="Proteomes" id="UP000339249"/>
    </source>
</evidence>
<gene>
    <name evidence="2" type="ORF">NCTC9185_05765</name>
</gene>
<keyword evidence="1" id="KW-0812">Transmembrane</keyword>